<dbReference type="InterPro" id="IPR050242">
    <property type="entry name" value="JAMM_MPN+_peptidase_M67A"/>
</dbReference>
<sequence>MMMDAAIETEEVIEKPPVSVPVVRVPVKHTNLGIRSHAMDMSTMVELTSFSSLGKIQPFLVTLSTTAALIVDLHCHLKDKEVCGYLGGHWDINAHNLTINYAFPCRCNGKDKTAAAATEAEIARAMEWKHLTLVGWYHSHPRTHASPSLRDVDSQLDYQIKMKGLSDNSYTPCVGLICSPYNTDNNCYESNFNFFWSLPPPENRPHEYPRPMLLSYTLSQEQFLSQEAIDEIKKCVEYYKNDGCVDFKGIFNGSVTYLEKLKSSLESKLPRNQSNGSYWDAIREIVAPGMEDPPTTTQASSIAGNSDIFSNVKFPLVPDPMGRSGINPNNLFLTPVNFKLDSSVSILKPFNVPSTSKDKNDTLEATKGQKFDLPMPDMNLNAKHKLPAEFTSGELTVSVKNSKPDYDFSTADFSKVSNLLSSDSSSHGAGKNRIPEFPLADISQLSKFSDLSKLANFSTSDLAKLSGFSINDIAKTSPAYACNLANLFNPLGGKAQDVTVIDVNKTTEFPISEFISSDISFKPSDVVKGLVAMSTVDTKLTVSELPVGEQKKNPDSGDSSKSTRNDYSMDDVSIANVKSDFGTMLDMTVHGMKQQSGGNDCPDSLNLSIDHQSGK</sequence>
<feature type="compositionally biased region" description="Polar residues" evidence="6">
    <location>
        <begin position="605"/>
        <end position="615"/>
    </location>
</feature>
<dbReference type="InterPro" id="IPR037518">
    <property type="entry name" value="MPN"/>
</dbReference>
<evidence type="ECO:0000259" key="7">
    <source>
        <dbReference type="PROSITE" id="PS50249"/>
    </source>
</evidence>
<feature type="region of interest" description="Disordered" evidence="6">
    <location>
        <begin position="592"/>
        <end position="615"/>
    </location>
</feature>
<evidence type="ECO:0000313" key="10">
    <source>
        <dbReference type="RefSeq" id="XP_046595590.1"/>
    </source>
</evidence>
<reference evidence="9 10" key="1">
    <citation type="submission" date="2025-05" db="UniProtKB">
        <authorList>
            <consortium name="RefSeq"/>
        </authorList>
    </citation>
    <scope>IDENTIFICATION</scope>
    <source>
        <tissue evidence="9 10">Thorax and Abdomen</tissue>
    </source>
</reference>
<evidence type="ECO:0000313" key="13">
    <source>
        <dbReference type="RefSeq" id="XP_046595593.1"/>
    </source>
</evidence>
<keyword evidence="5" id="KW-0482">Metalloprotease</keyword>
<evidence type="ECO:0000256" key="4">
    <source>
        <dbReference type="ARBA" id="ARBA00022833"/>
    </source>
</evidence>
<protein>
    <submittedName>
        <fullName evidence="9 10">Uncharacterized protein LOC107224137</fullName>
    </submittedName>
</protein>
<keyword evidence="4" id="KW-0862">Zinc</keyword>
<dbReference type="RefSeq" id="XP_046595592.1">
    <property type="nucleotide sequence ID" value="XM_046739636.1"/>
</dbReference>
<dbReference type="PANTHER" id="PTHR10410">
    <property type="entry name" value="EUKARYOTIC TRANSLATION INITIATION FACTOR 3 -RELATED"/>
    <property type="match status" value="1"/>
</dbReference>
<dbReference type="Proteomes" id="UP000829291">
    <property type="component" value="Chromosome 5"/>
</dbReference>
<evidence type="ECO:0000313" key="8">
    <source>
        <dbReference type="Proteomes" id="UP000829291"/>
    </source>
</evidence>
<feature type="region of interest" description="Disordered" evidence="6">
    <location>
        <begin position="545"/>
        <end position="569"/>
    </location>
</feature>
<name>A0ABM3G5P2_NEOLC</name>
<dbReference type="GeneID" id="107224137"/>
<keyword evidence="2" id="KW-0479">Metal-binding</keyword>
<keyword evidence="3" id="KW-0378">Hydrolase</keyword>
<evidence type="ECO:0000256" key="3">
    <source>
        <dbReference type="ARBA" id="ARBA00022801"/>
    </source>
</evidence>
<feature type="compositionally biased region" description="Polar residues" evidence="6">
    <location>
        <begin position="556"/>
        <end position="566"/>
    </location>
</feature>
<dbReference type="RefSeq" id="XP_046595590.1">
    <property type="nucleotide sequence ID" value="XM_046739634.1"/>
</dbReference>
<evidence type="ECO:0000256" key="5">
    <source>
        <dbReference type="ARBA" id="ARBA00023049"/>
    </source>
</evidence>
<keyword evidence="1" id="KW-0645">Protease</keyword>
<dbReference type="RefSeq" id="XP_046595589.1">
    <property type="nucleotide sequence ID" value="XM_046739633.1"/>
</dbReference>
<dbReference type="PROSITE" id="PS50249">
    <property type="entry name" value="MPN"/>
    <property type="match status" value="1"/>
</dbReference>
<evidence type="ECO:0000256" key="6">
    <source>
        <dbReference type="SAM" id="MobiDB-lite"/>
    </source>
</evidence>
<evidence type="ECO:0000313" key="9">
    <source>
        <dbReference type="RefSeq" id="XP_046595589.1"/>
    </source>
</evidence>
<proteinExistence type="predicted"/>
<dbReference type="Pfam" id="PF14464">
    <property type="entry name" value="Prok-JAB"/>
    <property type="match status" value="1"/>
</dbReference>
<accession>A0ABM3G5P2</accession>
<dbReference type="RefSeq" id="XP_046595591.1">
    <property type="nucleotide sequence ID" value="XM_046739635.1"/>
</dbReference>
<dbReference type="CDD" id="cd08067">
    <property type="entry name" value="MPN_2A_DUB"/>
    <property type="match status" value="1"/>
</dbReference>
<feature type="domain" description="MPN" evidence="7">
    <location>
        <begin position="61"/>
        <end position="197"/>
    </location>
</feature>
<evidence type="ECO:0000313" key="12">
    <source>
        <dbReference type="RefSeq" id="XP_046595592.1"/>
    </source>
</evidence>
<dbReference type="SUPFAM" id="SSF102712">
    <property type="entry name" value="JAB1/MPN domain"/>
    <property type="match status" value="1"/>
</dbReference>
<keyword evidence="8" id="KW-1185">Reference proteome</keyword>
<evidence type="ECO:0000256" key="1">
    <source>
        <dbReference type="ARBA" id="ARBA00022670"/>
    </source>
</evidence>
<gene>
    <name evidence="9 10 11 12 13" type="primary">LOC107224137</name>
</gene>
<dbReference type="Gene3D" id="3.40.140.10">
    <property type="entry name" value="Cytidine Deaminase, domain 2"/>
    <property type="match status" value="1"/>
</dbReference>
<evidence type="ECO:0000313" key="11">
    <source>
        <dbReference type="RefSeq" id="XP_046595591.1"/>
    </source>
</evidence>
<evidence type="ECO:0000256" key="2">
    <source>
        <dbReference type="ARBA" id="ARBA00022723"/>
    </source>
</evidence>
<dbReference type="RefSeq" id="XP_046595593.1">
    <property type="nucleotide sequence ID" value="XM_046739637.1"/>
</dbReference>
<organism evidence="8 10">
    <name type="scientific">Neodiprion lecontei</name>
    <name type="common">Redheaded pine sawfly</name>
    <dbReference type="NCBI Taxonomy" id="441921"/>
    <lineage>
        <taxon>Eukaryota</taxon>
        <taxon>Metazoa</taxon>
        <taxon>Ecdysozoa</taxon>
        <taxon>Arthropoda</taxon>
        <taxon>Hexapoda</taxon>
        <taxon>Insecta</taxon>
        <taxon>Pterygota</taxon>
        <taxon>Neoptera</taxon>
        <taxon>Endopterygota</taxon>
        <taxon>Hymenoptera</taxon>
        <taxon>Tenthredinoidea</taxon>
        <taxon>Diprionidae</taxon>
        <taxon>Diprioninae</taxon>
        <taxon>Neodiprion</taxon>
    </lineage>
</organism>
<dbReference type="InterPro" id="IPR028090">
    <property type="entry name" value="JAB_dom_prok"/>
</dbReference>